<keyword evidence="6" id="KW-1185">Reference proteome</keyword>
<dbReference type="PANTHER" id="PTHR46825:SF11">
    <property type="entry name" value="PENICILLIN-BINDING PROTEIN 4"/>
    <property type="match status" value="1"/>
</dbReference>
<accession>A0A3A8PQQ0</accession>
<dbReference type="InterPro" id="IPR050491">
    <property type="entry name" value="AmpC-like"/>
</dbReference>
<dbReference type="InterPro" id="IPR001466">
    <property type="entry name" value="Beta-lactam-related"/>
</dbReference>
<dbReference type="SUPFAM" id="SSF56601">
    <property type="entry name" value="beta-lactamase/transpeptidase-like"/>
    <property type="match status" value="1"/>
</dbReference>
<dbReference type="PROSITE" id="PS50005">
    <property type="entry name" value="TPR"/>
    <property type="match status" value="1"/>
</dbReference>
<evidence type="ECO:0000256" key="2">
    <source>
        <dbReference type="ARBA" id="ARBA00023136"/>
    </source>
</evidence>
<protein>
    <submittedName>
        <fullName evidence="5">Serine hydrolase</fullName>
    </submittedName>
</protein>
<comment type="subcellular location">
    <subcellularLocation>
        <location evidence="1">Membrane</location>
    </subcellularLocation>
</comment>
<dbReference type="PROSITE" id="PS50293">
    <property type="entry name" value="TPR_REGION"/>
    <property type="match status" value="1"/>
</dbReference>
<dbReference type="Pfam" id="PF00144">
    <property type="entry name" value="Beta-lactamase"/>
    <property type="match status" value="1"/>
</dbReference>
<dbReference type="SUPFAM" id="SSF48452">
    <property type="entry name" value="TPR-like"/>
    <property type="match status" value="1"/>
</dbReference>
<dbReference type="InterPro" id="IPR012338">
    <property type="entry name" value="Beta-lactam/transpept-like"/>
</dbReference>
<evidence type="ECO:0000256" key="1">
    <source>
        <dbReference type="ARBA" id="ARBA00004370"/>
    </source>
</evidence>
<dbReference type="OrthoDB" id="5487213at2"/>
<dbReference type="Proteomes" id="UP000267003">
    <property type="component" value="Unassembled WGS sequence"/>
</dbReference>
<dbReference type="Pfam" id="PF13181">
    <property type="entry name" value="TPR_8"/>
    <property type="match status" value="1"/>
</dbReference>
<comment type="caution">
    <text evidence="5">The sequence shown here is derived from an EMBL/GenBank/DDBJ whole genome shotgun (WGS) entry which is preliminary data.</text>
</comment>
<feature type="repeat" description="TPR" evidence="3">
    <location>
        <begin position="439"/>
        <end position="472"/>
    </location>
</feature>
<keyword evidence="3" id="KW-0802">TPR repeat</keyword>
<dbReference type="GO" id="GO:0016787">
    <property type="term" value="F:hydrolase activity"/>
    <property type="evidence" value="ECO:0007669"/>
    <property type="project" value="UniProtKB-KW"/>
</dbReference>
<dbReference type="GO" id="GO:0016020">
    <property type="term" value="C:membrane"/>
    <property type="evidence" value="ECO:0007669"/>
    <property type="project" value="UniProtKB-SubCell"/>
</dbReference>
<keyword evidence="2" id="KW-0472">Membrane</keyword>
<evidence type="ECO:0000256" key="3">
    <source>
        <dbReference type="PROSITE-ProRule" id="PRU00339"/>
    </source>
</evidence>
<feature type="domain" description="Beta-lactamase-related" evidence="4">
    <location>
        <begin position="33"/>
        <end position="346"/>
    </location>
</feature>
<dbReference type="InterPro" id="IPR011990">
    <property type="entry name" value="TPR-like_helical_dom_sf"/>
</dbReference>
<dbReference type="RefSeq" id="WP_120560201.1">
    <property type="nucleotide sequence ID" value="NZ_RAWK01000366.1"/>
</dbReference>
<dbReference type="Gene3D" id="3.40.710.10">
    <property type="entry name" value="DD-peptidase/beta-lactamase superfamily"/>
    <property type="match status" value="1"/>
</dbReference>
<keyword evidence="5" id="KW-0378">Hydrolase</keyword>
<proteinExistence type="predicted"/>
<dbReference type="PANTHER" id="PTHR46825">
    <property type="entry name" value="D-ALANYL-D-ALANINE-CARBOXYPEPTIDASE/ENDOPEPTIDASE AMPH"/>
    <property type="match status" value="1"/>
</dbReference>
<dbReference type="AlphaFoldDB" id="A0A3A8PQQ0"/>
<dbReference type="EMBL" id="RAWK01000366">
    <property type="protein sequence ID" value="RKH54792.1"/>
    <property type="molecule type" value="Genomic_DNA"/>
</dbReference>
<name>A0A3A8PQQ0_9BACT</name>
<dbReference type="SMART" id="SM00028">
    <property type="entry name" value="TPR"/>
    <property type="match status" value="1"/>
</dbReference>
<reference evidence="6" key="1">
    <citation type="submission" date="2018-09" db="EMBL/GenBank/DDBJ databases">
        <authorList>
            <person name="Livingstone P.G."/>
            <person name="Whitworth D.E."/>
        </authorList>
    </citation>
    <scope>NUCLEOTIDE SEQUENCE [LARGE SCALE GENOMIC DNA]</scope>
    <source>
        <strain evidence="6">AB050A</strain>
    </source>
</reference>
<organism evidence="5 6">
    <name type="scientific">Corallococcus aberystwythensis</name>
    <dbReference type="NCBI Taxonomy" id="2316722"/>
    <lineage>
        <taxon>Bacteria</taxon>
        <taxon>Pseudomonadati</taxon>
        <taxon>Myxococcota</taxon>
        <taxon>Myxococcia</taxon>
        <taxon>Myxococcales</taxon>
        <taxon>Cystobacterineae</taxon>
        <taxon>Myxococcaceae</taxon>
        <taxon>Corallococcus</taxon>
    </lineage>
</organism>
<sequence length="495" mass="54606">MTWNPSRLLGVLAVALLFVPVAAGAMTRQQELDRLLTQYHLLHQFNGAALVANEKGVILKKAYGPANFEWNVPNTPDTKFRIASVTKQFTAMVILQLVAEGKLKLDDTLVSALPDYRKDTGARVTITHLLNHTSGIPSYTSAPDFSAKVSRNSYPVADFVKQFASGDLEFEPGSKFAYNNSGYYLLGAIIERVTGKTYAQAVQERIFTPLGMKDSGYDVYAKVLPKRASGYELTPDGYVNADYLDMSLPYAAGSLYSTVEDLYRWDRALYDNKLLPEALKQKMFTPGLENYGFGLFMEALKLDDGKTELATIHHSGGINGFSSRIYRVPVGREVVILLDNTSRSDKLRELSAGLFSVLHGIPPKQPRVGIREMLSTTVGKEPITKTVARYRKLKDTNPDAYDFSEAQLNSLGYRLLRDGRAADAVELFKLNVEMFPKVGNVYDSLGEAYLAVGDKEQARVNYRKAVELDPSNTNAASALQKLMSPAGPPATKAVP</sequence>
<dbReference type="InterPro" id="IPR019734">
    <property type="entry name" value="TPR_rpt"/>
</dbReference>
<gene>
    <name evidence="5" type="ORF">D7W81_37650</name>
</gene>
<evidence type="ECO:0000259" key="4">
    <source>
        <dbReference type="Pfam" id="PF00144"/>
    </source>
</evidence>
<evidence type="ECO:0000313" key="5">
    <source>
        <dbReference type="EMBL" id="RKH54792.1"/>
    </source>
</evidence>
<evidence type="ECO:0000313" key="6">
    <source>
        <dbReference type="Proteomes" id="UP000267003"/>
    </source>
</evidence>
<dbReference type="Gene3D" id="1.25.40.10">
    <property type="entry name" value="Tetratricopeptide repeat domain"/>
    <property type="match status" value="1"/>
</dbReference>